<dbReference type="EMBL" id="CAJPWZ010000469">
    <property type="protein sequence ID" value="CAG2194085.1"/>
    <property type="molecule type" value="Genomic_DNA"/>
</dbReference>
<feature type="compositionally biased region" description="Basic and acidic residues" evidence="1">
    <location>
        <begin position="170"/>
        <end position="183"/>
    </location>
</feature>
<dbReference type="PANTHER" id="PTHR46601:SF1">
    <property type="entry name" value="ADF-H DOMAIN-CONTAINING PROTEIN"/>
    <property type="match status" value="1"/>
</dbReference>
<name>A0A8S3QG89_MYTED</name>
<organism evidence="2 3">
    <name type="scientific">Mytilus edulis</name>
    <name type="common">Blue mussel</name>
    <dbReference type="NCBI Taxonomy" id="6550"/>
    <lineage>
        <taxon>Eukaryota</taxon>
        <taxon>Metazoa</taxon>
        <taxon>Spiralia</taxon>
        <taxon>Lophotrochozoa</taxon>
        <taxon>Mollusca</taxon>
        <taxon>Bivalvia</taxon>
        <taxon>Autobranchia</taxon>
        <taxon>Pteriomorphia</taxon>
        <taxon>Mytilida</taxon>
        <taxon>Mytiloidea</taxon>
        <taxon>Mytilidae</taxon>
        <taxon>Mytilinae</taxon>
        <taxon>Mytilus</taxon>
    </lineage>
</organism>
<feature type="compositionally biased region" description="Basic residues" evidence="1">
    <location>
        <begin position="185"/>
        <end position="196"/>
    </location>
</feature>
<comment type="caution">
    <text evidence="2">The sequence shown here is derived from an EMBL/GenBank/DDBJ whole genome shotgun (WGS) entry which is preliminary data.</text>
</comment>
<dbReference type="AlphaFoldDB" id="A0A8S3QG89"/>
<proteinExistence type="predicted"/>
<reference evidence="2" key="1">
    <citation type="submission" date="2021-03" db="EMBL/GenBank/DDBJ databases">
        <authorList>
            <person name="Bekaert M."/>
        </authorList>
    </citation>
    <scope>NUCLEOTIDE SEQUENCE</scope>
</reference>
<sequence length="196" mass="22476">MKHYRNIKENLKPNEALVHVDFAENFQCKLANEIQSMHFGASKKQLTLHTGVFYTALSSQTFCAVSGSLDHNPCSNFQDSAVFVYEVGKQEIDNKGNNFIKGNTQTCSRNVKTPSNIVLWCMENILYRDVSCTCVKGSFHVGHDMKVHSPGSTEKLKTEKRKKVNIQKQNTKERAMIKKDTGHYNHQKYRYPKIEQ</sequence>
<feature type="region of interest" description="Disordered" evidence="1">
    <location>
        <begin position="148"/>
        <end position="196"/>
    </location>
</feature>
<dbReference type="OrthoDB" id="6069426at2759"/>
<dbReference type="Proteomes" id="UP000683360">
    <property type="component" value="Unassembled WGS sequence"/>
</dbReference>
<keyword evidence="3" id="KW-1185">Reference proteome</keyword>
<protein>
    <submittedName>
        <fullName evidence="2">Uncharacterized protein</fullName>
    </submittedName>
</protein>
<evidence type="ECO:0000313" key="2">
    <source>
        <dbReference type="EMBL" id="CAG2194085.1"/>
    </source>
</evidence>
<evidence type="ECO:0000256" key="1">
    <source>
        <dbReference type="SAM" id="MobiDB-lite"/>
    </source>
</evidence>
<dbReference type="PANTHER" id="PTHR46601">
    <property type="entry name" value="ULP_PROTEASE DOMAIN-CONTAINING PROTEIN"/>
    <property type="match status" value="1"/>
</dbReference>
<evidence type="ECO:0000313" key="3">
    <source>
        <dbReference type="Proteomes" id="UP000683360"/>
    </source>
</evidence>
<accession>A0A8S3QG89</accession>
<gene>
    <name evidence="2" type="ORF">MEDL_9089</name>
</gene>